<feature type="compositionally biased region" description="Polar residues" evidence="1">
    <location>
        <begin position="128"/>
        <end position="140"/>
    </location>
</feature>
<dbReference type="HOGENOM" id="CLU_611376_0_0_1"/>
<dbReference type="Proteomes" id="UP000006757">
    <property type="component" value="Unassembled WGS sequence"/>
</dbReference>
<dbReference type="EMBL" id="AMBO01000401">
    <property type="protein sequence ID" value="EKC97807.1"/>
    <property type="molecule type" value="Genomic_DNA"/>
</dbReference>
<feature type="region of interest" description="Disordered" evidence="1">
    <location>
        <begin position="24"/>
        <end position="143"/>
    </location>
</feature>
<comment type="caution">
    <text evidence="2">The sequence shown here is derived from an EMBL/GenBank/DDBJ whole genome shotgun (WGS) entry which is preliminary data.</text>
</comment>
<feature type="compositionally biased region" description="Polar residues" evidence="1">
    <location>
        <begin position="33"/>
        <end position="49"/>
    </location>
</feature>
<evidence type="ECO:0000313" key="2">
    <source>
        <dbReference type="EMBL" id="EKC97807.1"/>
    </source>
</evidence>
<gene>
    <name evidence="2" type="ORF">A1Q2_07810</name>
</gene>
<feature type="compositionally biased region" description="Polar residues" evidence="1">
    <location>
        <begin position="105"/>
        <end position="119"/>
    </location>
</feature>
<organism evidence="2 3">
    <name type="scientific">Trichosporon asahii var. asahii (strain CBS 8904)</name>
    <name type="common">Yeast</name>
    <dbReference type="NCBI Taxonomy" id="1220162"/>
    <lineage>
        <taxon>Eukaryota</taxon>
        <taxon>Fungi</taxon>
        <taxon>Dikarya</taxon>
        <taxon>Basidiomycota</taxon>
        <taxon>Agaricomycotina</taxon>
        <taxon>Tremellomycetes</taxon>
        <taxon>Trichosporonales</taxon>
        <taxon>Trichosporonaceae</taxon>
        <taxon>Trichosporon</taxon>
    </lineage>
</organism>
<feature type="compositionally biased region" description="Polar residues" evidence="1">
    <location>
        <begin position="76"/>
        <end position="89"/>
    </location>
</feature>
<name>K1VM55_TRIAC</name>
<dbReference type="AlphaFoldDB" id="K1VM55"/>
<evidence type="ECO:0000256" key="1">
    <source>
        <dbReference type="SAM" id="MobiDB-lite"/>
    </source>
</evidence>
<sequence>MALRAAIKRAVEKFKLRFGRAKDGGYERIGLNDDQSSATSHRSSAQARSSVDIGDVFGSAPPVSTSVTDGDHDLQSPINATSAPVSSGPRSAHSASAHSHDEKGNQSSDSSTVTETRQATIHLPSYRRQYTSQPTPSVPQEHQKLRKLPVRKDTIAKSLMKEKLSLLTEEIRGAVLDATPSSMLAEVQVELRTKAWTQVLLESAPVDPESRPLCLIQTLSTNEEEFLPDSDIHNLIDSTLKELGDAMVDAARRQYGSKLYITIKAILHITASVQVLVEDDAETTQLAGSMSAYPVREWAVSVASHASHDAHEALGLSRFEDLVSELHPLTKSKLLRDLVFVVYGGYTWTNSTRTIWFKSIDRHPFSYARILSPGYDCPRGVDAPLHWTHSPDDAACPCVDREAETVYAIRPWCVNEDGGFDGSFNPDRDAVRVGPLKDFMPAFAALPE</sequence>
<proteinExistence type="predicted"/>
<evidence type="ECO:0000313" key="3">
    <source>
        <dbReference type="Proteomes" id="UP000006757"/>
    </source>
</evidence>
<accession>K1VM55</accession>
<keyword evidence="3" id="KW-1185">Reference proteome</keyword>
<protein>
    <submittedName>
        <fullName evidence="2">Uncharacterized protein</fullName>
    </submittedName>
</protein>
<reference evidence="2 3" key="1">
    <citation type="journal article" date="2012" name="Eukaryot. Cell">
        <title>Genome sequence of the Trichosporon asahii environmental strain CBS 8904.</title>
        <authorList>
            <person name="Yang R.Y."/>
            <person name="Li H.T."/>
            <person name="Zhu H."/>
            <person name="Zhou G.P."/>
            <person name="Wang M."/>
            <person name="Wang L."/>
        </authorList>
    </citation>
    <scope>NUCLEOTIDE SEQUENCE [LARGE SCALE GENOMIC DNA]</scope>
    <source>
        <strain evidence="2 3">CBS 8904</strain>
    </source>
</reference>
<dbReference type="InParanoid" id="K1VM55"/>